<dbReference type="GeneID" id="56137196"/>
<reference evidence="1 2" key="1">
    <citation type="submission" date="2019-06" db="EMBL/GenBank/DDBJ databases">
        <authorList>
            <person name="Li Q."/>
            <person name="Teng T."/>
        </authorList>
    </citation>
    <scope>NUCLEOTIDE SEQUENCE [LARGE SCALE GENOMIC DNA]</scope>
</reference>
<protein>
    <submittedName>
        <fullName evidence="1">Uncharacterized protein</fullName>
    </submittedName>
</protein>
<organism evidence="1 2">
    <name type="scientific">Escherichia phage Henu8</name>
    <dbReference type="NCBI Taxonomy" id="2596677"/>
    <lineage>
        <taxon>Viruses</taxon>
        <taxon>Duplodnaviria</taxon>
        <taxon>Heunggongvirae</taxon>
        <taxon>Uroviricota</taxon>
        <taxon>Caudoviricetes</taxon>
        <taxon>Drexlerviridae</taxon>
        <taxon>Tempevirinae</taxon>
        <taxon>Hanrivervirus</taxon>
        <taxon>Hanrivervirus henu8</taxon>
    </lineage>
</organism>
<evidence type="ECO:0000313" key="1">
    <source>
        <dbReference type="EMBL" id="QEA10059.1"/>
    </source>
</evidence>
<keyword evidence="2" id="KW-1185">Reference proteome</keyword>
<dbReference type="KEGG" id="vg:56137196"/>
<dbReference type="Proteomes" id="UP000321526">
    <property type="component" value="Segment"/>
</dbReference>
<dbReference type="RefSeq" id="YP_009904914.1">
    <property type="nucleotide sequence ID" value="NC_049853.1"/>
</dbReference>
<dbReference type="EMBL" id="MN055691">
    <property type="protein sequence ID" value="QEA10059.1"/>
    <property type="molecule type" value="Genomic_DNA"/>
</dbReference>
<name>A0A5B8RM52_9CAUD</name>
<sequence>MNYIPKCLRGTPKAKTKPRRQAIKEAQVAAFNQAISVVLDKCRIEKSERMKANMYAAVSEIARLRDSVK</sequence>
<evidence type="ECO:0000313" key="2">
    <source>
        <dbReference type="Proteomes" id="UP000321526"/>
    </source>
</evidence>
<proteinExistence type="predicted"/>
<accession>A0A5B8RM52</accession>